<proteinExistence type="inferred from homology"/>
<reference evidence="9" key="1">
    <citation type="submission" date="2013-04" db="EMBL/GenBank/DDBJ databases">
        <title>Comparative Genomics of Relapsing Fever Spirochetes.</title>
        <authorList>
            <person name="Schwan T.G."/>
            <person name="Raffel S.J."/>
            <person name="Porcella S.F."/>
            <person name="Martens C.A."/>
            <person name="Bruno D.P."/>
            <person name="Rickefs S.M."/>
            <person name="Barbian K.B."/>
        </authorList>
    </citation>
    <scope>NUCLEOTIDE SEQUENCE</scope>
    <source>
        <strain evidence="9">BA2</strain>
        <plasmid evidence="9">unnamed</plasmid>
    </source>
</reference>
<dbReference type="AlphaFoldDB" id="W5SQY3"/>
<evidence type="ECO:0000256" key="6">
    <source>
        <dbReference type="ARBA" id="ARBA00039017"/>
    </source>
</evidence>
<keyword evidence="9" id="KW-0614">Plasmid</keyword>
<dbReference type="Gene3D" id="3.40.50.850">
    <property type="entry name" value="Isochorismatase-like"/>
    <property type="match status" value="1"/>
</dbReference>
<protein>
    <recommendedName>
        <fullName evidence="6">nicotinamidase</fullName>
        <ecNumber evidence="6">3.5.1.19</ecNumber>
    </recommendedName>
    <alternativeName>
        <fullName evidence="7">Nicotinamide deamidase</fullName>
    </alternativeName>
</protein>
<evidence type="ECO:0000256" key="2">
    <source>
        <dbReference type="ARBA" id="ARBA00022642"/>
    </source>
</evidence>
<dbReference type="PANTHER" id="PTHR11080">
    <property type="entry name" value="PYRAZINAMIDASE/NICOTINAMIDASE"/>
    <property type="match status" value="1"/>
</dbReference>
<comment type="pathway">
    <text evidence="5">Cofactor biosynthesis; nicotinate biosynthesis; nicotinate from nicotinamide: step 1/1.</text>
</comment>
<dbReference type="EC" id="3.5.1.19" evidence="6"/>
<dbReference type="SUPFAM" id="SSF52499">
    <property type="entry name" value="Isochorismatase-like hydrolases"/>
    <property type="match status" value="1"/>
</dbReference>
<gene>
    <name evidence="9" type="ORF">BAN_0014600</name>
</gene>
<dbReference type="InterPro" id="IPR052347">
    <property type="entry name" value="Isochorismatase_Nicotinamidase"/>
</dbReference>
<evidence type="ECO:0000313" key="9">
    <source>
        <dbReference type="EMBL" id="AHH09048.1"/>
    </source>
</evidence>
<dbReference type="InterPro" id="IPR036380">
    <property type="entry name" value="Isochorismatase-like_sf"/>
</dbReference>
<evidence type="ECO:0000256" key="3">
    <source>
        <dbReference type="ARBA" id="ARBA00022723"/>
    </source>
</evidence>
<dbReference type="HOGENOM" id="CLU_068979_13_1_12"/>
<evidence type="ECO:0000259" key="8">
    <source>
        <dbReference type="Pfam" id="PF00857"/>
    </source>
</evidence>
<keyword evidence="4 9" id="KW-0378">Hydrolase</keyword>
<dbReference type="GO" id="GO:0046872">
    <property type="term" value="F:metal ion binding"/>
    <property type="evidence" value="ECO:0007669"/>
    <property type="project" value="UniProtKB-KW"/>
</dbReference>
<keyword evidence="3" id="KW-0479">Metal-binding</keyword>
<dbReference type="GO" id="GO:0008936">
    <property type="term" value="F:nicotinamidase activity"/>
    <property type="evidence" value="ECO:0007669"/>
    <property type="project" value="UniProtKB-EC"/>
</dbReference>
<dbReference type="GO" id="GO:0019363">
    <property type="term" value="P:pyridine nucleotide biosynthetic process"/>
    <property type="evidence" value="ECO:0007669"/>
    <property type="project" value="UniProtKB-KW"/>
</dbReference>
<dbReference type="InterPro" id="IPR000868">
    <property type="entry name" value="Isochorismatase-like_dom"/>
</dbReference>
<organism evidence="9">
    <name type="scientific">Borrelia anserina BA2</name>
    <dbReference type="NCBI Taxonomy" id="1313293"/>
    <lineage>
        <taxon>Bacteria</taxon>
        <taxon>Pseudomonadati</taxon>
        <taxon>Spirochaetota</taxon>
        <taxon>Spirochaetia</taxon>
        <taxon>Spirochaetales</taxon>
        <taxon>Borreliaceae</taxon>
        <taxon>Borrelia</taxon>
    </lineage>
</organism>
<feature type="domain" description="Isochorismatase-like" evidence="8">
    <location>
        <begin position="15"/>
        <end position="176"/>
    </location>
</feature>
<geneLocation type="plasmid" evidence="9">
    <name>unnamed</name>
</geneLocation>
<evidence type="ECO:0000256" key="4">
    <source>
        <dbReference type="ARBA" id="ARBA00022801"/>
    </source>
</evidence>
<evidence type="ECO:0000256" key="1">
    <source>
        <dbReference type="ARBA" id="ARBA00006336"/>
    </source>
</evidence>
<evidence type="ECO:0000256" key="7">
    <source>
        <dbReference type="ARBA" id="ARBA00043224"/>
    </source>
</evidence>
<dbReference type="PANTHER" id="PTHR11080:SF2">
    <property type="entry name" value="LD05707P"/>
    <property type="match status" value="1"/>
</dbReference>
<evidence type="ECO:0000256" key="5">
    <source>
        <dbReference type="ARBA" id="ARBA00037900"/>
    </source>
</evidence>
<comment type="similarity">
    <text evidence="1">Belongs to the isochorismatase family.</text>
</comment>
<dbReference type="Pfam" id="PF00857">
    <property type="entry name" value="Isochorismatase"/>
    <property type="match status" value="1"/>
</dbReference>
<dbReference type="EMBL" id="CP005840">
    <property type="protein sequence ID" value="AHH09048.1"/>
    <property type="molecule type" value="Genomic_DNA"/>
</dbReference>
<sequence length="205" mass="23304">MMRIFSSSFLRNASLILVDIQNDFLQSGALSVPHANEIIPLINQLQKCFEHTVATKDWHCENHISFLNNDNLKGWPKHCIQNTWGAEFPKDLNIEKVRAVFLKGQDKNEDSYSGFYNDSEKKKTTGLLEYLRSNSIYTVFVVGLTLDFCVKQTIIDAHHLGFQSYLITDATKSISPFPELIITELKNIGILTCLASDIFDNLDLT</sequence>
<name>W5SQY3_BORAN</name>
<keyword evidence="2" id="KW-0662">Pyridine nucleotide biosynthesis</keyword>
<accession>W5SQY3</accession>